<evidence type="ECO:0000256" key="14">
    <source>
        <dbReference type="ARBA" id="ARBA00048366"/>
    </source>
</evidence>
<dbReference type="InterPro" id="IPR017945">
    <property type="entry name" value="DHBP_synth_RibB-like_a/b_dom"/>
</dbReference>
<evidence type="ECO:0000256" key="6">
    <source>
        <dbReference type="ARBA" id="ARBA00015492"/>
    </source>
</evidence>
<evidence type="ECO:0000256" key="5">
    <source>
        <dbReference type="ARBA" id="ARBA00012584"/>
    </source>
</evidence>
<keyword evidence="19" id="KW-1185">Reference proteome</keyword>
<evidence type="ECO:0000256" key="15">
    <source>
        <dbReference type="ARBA" id="ARBA00058524"/>
    </source>
</evidence>
<dbReference type="Gene3D" id="3.90.870.10">
    <property type="entry name" value="DHBP synthase"/>
    <property type="match status" value="1"/>
</dbReference>
<dbReference type="Gene3D" id="1.10.150.130">
    <property type="match status" value="1"/>
</dbReference>
<dbReference type="EC" id="2.7.7.87" evidence="5"/>
<proteinExistence type="inferred from homology"/>
<evidence type="ECO:0000259" key="17">
    <source>
        <dbReference type="PROSITE" id="PS51163"/>
    </source>
</evidence>
<evidence type="ECO:0000256" key="10">
    <source>
        <dbReference type="ARBA" id="ARBA00022946"/>
    </source>
</evidence>
<evidence type="ECO:0000256" key="2">
    <source>
        <dbReference type="ARBA" id="ARBA00004202"/>
    </source>
</evidence>
<keyword evidence="8" id="KW-0963">Cytoplasm</keyword>
<dbReference type="FunFam" id="3.90.870.10:FF:000007">
    <property type="entry name" value="YrdC N6-threonylcarbamoyltransferase domain containing"/>
    <property type="match status" value="1"/>
</dbReference>
<comment type="similarity">
    <text evidence="4">Belongs to the SUA5 family.</text>
</comment>
<dbReference type="AlphaFoldDB" id="A0A8S3VAX2"/>
<dbReference type="GO" id="GO:0061710">
    <property type="term" value="F:L-threonylcarbamoyladenylate synthase"/>
    <property type="evidence" value="ECO:0007669"/>
    <property type="project" value="UniProtKB-EC"/>
</dbReference>
<reference evidence="18" key="1">
    <citation type="submission" date="2021-03" db="EMBL/GenBank/DDBJ databases">
        <authorList>
            <person name="Bekaert M."/>
        </authorList>
    </citation>
    <scope>NUCLEOTIDE SEQUENCE</scope>
</reference>
<dbReference type="Pfam" id="PF01300">
    <property type="entry name" value="Sua5_yciO_yrdC"/>
    <property type="match status" value="1"/>
</dbReference>
<keyword evidence="7" id="KW-1003">Cell membrane</keyword>
<evidence type="ECO:0000256" key="4">
    <source>
        <dbReference type="ARBA" id="ARBA00007663"/>
    </source>
</evidence>
<dbReference type="PANTHER" id="PTHR17490:SF10">
    <property type="entry name" value="THREONYLCARBAMOYL-AMP SYNTHASE"/>
    <property type="match status" value="1"/>
</dbReference>
<keyword evidence="12" id="KW-0496">Mitochondrion</keyword>
<evidence type="ECO:0000256" key="8">
    <source>
        <dbReference type="ARBA" id="ARBA00022490"/>
    </source>
</evidence>
<evidence type="ECO:0000256" key="7">
    <source>
        <dbReference type="ARBA" id="ARBA00022475"/>
    </source>
</evidence>
<organism evidence="18 19">
    <name type="scientific">Mytilus edulis</name>
    <name type="common">Blue mussel</name>
    <dbReference type="NCBI Taxonomy" id="6550"/>
    <lineage>
        <taxon>Eukaryota</taxon>
        <taxon>Metazoa</taxon>
        <taxon>Spiralia</taxon>
        <taxon>Lophotrochozoa</taxon>
        <taxon>Mollusca</taxon>
        <taxon>Bivalvia</taxon>
        <taxon>Autobranchia</taxon>
        <taxon>Pteriomorphia</taxon>
        <taxon>Mytilida</taxon>
        <taxon>Mytiloidea</taxon>
        <taxon>Mytilidae</taxon>
        <taxon>Mytilinae</taxon>
        <taxon>Mytilus</taxon>
    </lineage>
</organism>
<dbReference type="GO" id="GO:0003677">
    <property type="term" value="F:DNA binding"/>
    <property type="evidence" value="ECO:0007669"/>
    <property type="project" value="UniProtKB-KW"/>
</dbReference>
<evidence type="ECO:0000256" key="12">
    <source>
        <dbReference type="ARBA" id="ARBA00023128"/>
    </source>
</evidence>
<evidence type="ECO:0000256" key="11">
    <source>
        <dbReference type="ARBA" id="ARBA00023125"/>
    </source>
</evidence>
<evidence type="ECO:0000256" key="1">
    <source>
        <dbReference type="ARBA" id="ARBA00004173"/>
    </source>
</evidence>
<name>A0A8S3VAX2_MYTED</name>
<evidence type="ECO:0000256" key="9">
    <source>
        <dbReference type="ARBA" id="ARBA00022679"/>
    </source>
</evidence>
<dbReference type="GO" id="GO:0006450">
    <property type="term" value="P:regulation of translational fidelity"/>
    <property type="evidence" value="ECO:0007669"/>
    <property type="project" value="TreeGrafter"/>
</dbReference>
<dbReference type="EMBL" id="CAJPWZ010003259">
    <property type="protein sequence ID" value="CAG2255141.1"/>
    <property type="molecule type" value="Genomic_DNA"/>
</dbReference>
<dbReference type="PANTHER" id="PTHR17490">
    <property type="entry name" value="SUA5"/>
    <property type="match status" value="1"/>
</dbReference>
<dbReference type="SUPFAM" id="SSF56349">
    <property type="entry name" value="DNA breaking-rejoining enzymes"/>
    <property type="match status" value="1"/>
</dbReference>
<keyword evidence="10" id="KW-0809">Transit peptide</keyword>
<comment type="subunit">
    <text evidence="16">Interacts with RSC1A1.</text>
</comment>
<evidence type="ECO:0000256" key="13">
    <source>
        <dbReference type="ARBA" id="ARBA00023136"/>
    </source>
</evidence>
<dbReference type="InterPro" id="IPR010998">
    <property type="entry name" value="Integrase_recombinase_N"/>
</dbReference>
<dbReference type="SUPFAM" id="SSF47823">
    <property type="entry name" value="lambda integrase-like, N-terminal domain"/>
    <property type="match status" value="1"/>
</dbReference>
<dbReference type="GO" id="GO:0005739">
    <property type="term" value="C:mitochondrion"/>
    <property type="evidence" value="ECO:0007669"/>
    <property type="project" value="UniProtKB-SubCell"/>
</dbReference>
<dbReference type="InterPro" id="IPR011010">
    <property type="entry name" value="DNA_brk_join_enz"/>
</dbReference>
<keyword evidence="13" id="KW-0472">Membrane</keyword>
<evidence type="ECO:0000313" key="19">
    <source>
        <dbReference type="Proteomes" id="UP000683360"/>
    </source>
</evidence>
<dbReference type="NCBIfam" id="TIGR00057">
    <property type="entry name" value="L-threonylcarbamoyladenylate synthase"/>
    <property type="match status" value="1"/>
</dbReference>
<dbReference type="PROSITE" id="PS51163">
    <property type="entry name" value="YRDC"/>
    <property type="match status" value="1"/>
</dbReference>
<comment type="caution">
    <text evidence="18">The sequence shown here is derived from an EMBL/GenBank/DDBJ whole genome shotgun (WGS) entry which is preliminary data.</text>
</comment>
<dbReference type="GO" id="GO:0003725">
    <property type="term" value="F:double-stranded RNA binding"/>
    <property type="evidence" value="ECO:0007669"/>
    <property type="project" value="InterPro"/>
</dbReference>
<dbReference type="Proteomes" id="UP000683360">
    <property type="component" value="Unassembled WGS sequence"/>
</dbReference>
<evidence type="ECO:0000313" key="18">
    <source>
        <dbReference type="EMBL" id="CAG2255141.1"/>
    </source>
</evidence>
<dbReference type="SUPFAM" id="SSF55821">
    <property type="entry name" value="YrdC/RibB"/>
    <property type="match status" value="1"/>
</dbReference>
<sequence>MIPALGNVCQIMTKHMHMLVCCRNSWDEKILVNDYILEELKFWYFECESLSFKRIVPMNRMPQRVIFTDASQYAGAGFISNDNKIVHFMFDDQWKQFETYTNDSRFASVIRDLPSFVESARSSATIKKYKCYFKKFEKWCNTCSLECLPATITTVSLYLGGLIQQGSSVAILDSSFYAIKWFHDFHFKHNPCSDKFLGLIYEGGRRMLSKPIIKKEPITPDILNRIVLKFGDSSDLKKLRVVVLFLLGFSGFLRYSELANIKMSNIEFYDSYIKICIEKSKTDLYRRGNSVIIAATVSRPYISTMNKIVKVSENELQELVSVAVNSLKAGNIIAVPTDTIYGVAGLVQNSEAVDRLYSVKNRDYNKPVAISVADISDVYRWGQVTVPQALLAKLLPGPVTVVLNRTTDLNPELNPKTSLVGIRIPDHEFIREVARSCQEPLALTSANISSAQSTLRVEEFENLWPKLDKIFDDGMLGDTFHSRQGSTVVDLSKKGVYKIIRDGSSLKNTVQVLSSYGLTDNNTS</sequence>
<dbReference type="InterPro" id="IPR050156">
    <property type="entry name" value="TC-AMP_synthase_SUA5"/>
</dbReference>
<dbReference type="InterPro" id="IPR006070">
    <property type="entry name" value="Sua5-like_dom"/>
</dbReference>
<comment type="subcellular location">
    <subcellularLocation>
        <location evidence="2">Cell membrane</location>
        <topology evidence="2">Peripheral membrane protein</topology>
    </subcellularLocation>
    <subcellularLocation>
        <location evidence="3">Cytoplasm</location>
    </subcellularLocation>
    <subcellularLocation>
        <location evidence="1">Mitochondrion</location>
    </subcellularLocation>
</comment>
<keyword evidence="11" id="KW-0238">DNA-binding</keyword>
<gene>
    <name evidence="18" type="ORF">MEDL_66496</name>
</gene>
<evidence type="ECO:0000256" key="3">
    <source>
        <dbReference type="ARBA" id="ARBA00004496"/>
    </source>
</evidence>
<feature type="domain" description="YrdC-like" evidence="17">
    <location>
        <begin position="317"/>
        <end position="505"/>
    </location>
</feature>
<accession>A0A8S3VAX2</accession>
<comment type="function">
    <text evidence="15">Cytoplasmic and mitochondrial threonylcarbamoyl-AMP synthase required for the formation of a threonylcarbamoyl group on adenosine at position 37 (t(6)A37) in tRNAs that read codons beginning with adenine. Catalyzes the conversion of L-threonine, HCO(3)(-)/CO(2) and ATP to give threonylcarbamoyl-AMP (TC-AMP) as the acyladenylate intermediate, with the release of diphosphate. Participates in t(6)A37 formation in cytoplasmic and mitochondrial tRNAs. May regulate the activity of some transporters.</text>
</comment>
<dbReference type="GO" id="GO:0005886">
    <property type="term" value="C:plasma membrane"/>
    <property type="evidence" value="ECO:0007669"/>
    <property type="project" value="UniProtKB-SubCell"/>
</dbReference>
<comment type="catalytic activity">
    <reaction evidence="14">
        <text>L-threonine + hydrogencarbonate + ATP = L-threonylcarbamoyladenylate + diphosphate + H2O</text>
        <dbReference type="Rhea" id="RHEA:36407"/>
        <dbReference type="ChEBI" id="CHEBI:15377"/>
        <dbReference type="ChEBI" id="CHEBI:17544"/>
        <dbReference type="ChEBI" id="CHEBI:30616"/>
        <dbReference type="ChEBI" id="CHEBI:33019"/>
        <dbReference type="ChEBI" id="CHEBI:57926"/>
        <dbReference type="ChEBI" id="CHEBI:73682"/>
        <dbReference type="EC" id="2.7.7.87"/>
    </reaction>
</comment>
<evidence type="ECO:0000256" key="16">
    <source>
        <dbReference type="ARBA" id="ARBA00063146"/>
    </source>
</evidence>
<dbReference type="GO" id="GO:0000049">
    <property type="term" value="F:tRNA binding"/>
    <property type="evidence" value="ECO:0007669"/>
    <property type="project" value="TreeGrafter"/>
</dbReference>
<protein>
    <recommendedName>
        <fullName evidence="6">Threonylcarbamoyl-AMP synthase</fullName>
        <ecNumber evidence="5">2.7.7.87</ecNumber>
    </recommendedName>
</protein>
<dbReference type="OrthoDB" id="3648309at2759"/>
<keyword evidence="9" id="KW-0808">Transferase</keyword>